<proteinExistence type="predicted"/>
<comment type="caution">
    <text evidence="2">The sequence shown here is derived from an EMBL/GenBank/DDBJ whole genome shotgun (WGS) entry which is preliminary data.</text>
</comment>
<evidence type="ECO:0000256" key="1">
    <source>
        <dbReference type="SAM" id="Phobius"/>
    </source>
</evidence>
<keyword evidence="3" id="KW-1185">Reference proteome</keyword>
<keyword evidence="1" id="KW-0812">Transmembrane</keyword>
<dbReference type="EMBL" id="JABXYM010000002">
    <property type="protein sequence ID" value="MCR6098570.1"/>
    <property type="molecule type" value="Genomic_DNA"/>
</dbReference>
<keyword evidence="1" id="KW-1133">Transmembrane helix</keyword>
<sequence length="221" mass="25481">MKQRHSLIDWKKRLFVALYSSFIVTVFLLSWEAHFFYPQYETTASANVISSSGVQIEIPEEAIRLRIKSNSQSPEDQQLKLTIRNEVNRYIRSWTEESSDVDEAREIIKAKLPEIEEVIKKAMTKANVFSPFTVDLKEVDFPTKQYGDRIYPAGDYEAVYIEIGEGLGDNWWCVLFPPLCFIDSGGEEANGEAEEEETDEDVEISFFLVEVIQSLWTKLTT</sequence>
<gene>
    <name evidence="2" type="primary">spoIIR</name>
    <name evidence="2" type="ORF">HXA33_18855</name>
</gene>
<evidence type="ECO:0000313" key="2">
    <source>
        <dbReference type="EMBL" id="MCR6098570.1"/>
    </source>
</evidence>
<feature type="transmembrane region" description="Helical" evidence="1">
    <location>
        <begin position="12"/>
        <end position="31"/>
    </location>
</feature>
<name>A0A9Q4B5L4_SALAG</name>
<dbReference type="InterPro" id="IPR014202">
    <property type="entry name" value="Spore_II_R"/>
</dbReference>
<organism evidence="2 3">
    <name type="scientific">Salipaludibacillus agaradhaerens</name>
    <name type="common">Bacillus agaradhaerens</name>
    <dbReference type="NCBI Taxonomy" id="76935"/>
    <lineage>
        <taxon>Bacteria</taxon>
        <taxon>Bacillati</taxon>
        <taxon>Bacillota</taxon>
        <taxon>Bacilli</taxon>
        <taxon>Bacillales</taxon>
        <taxon>Bacillaceae</taxon>
    </lineage>
</organism>
<evidence type="ECO:0000313" key="3">
    <source>
        <dbReference type="Proteomes" id="UP001057753"/>
    </source>
</evidence>
<reference evidence="2" key="1">
    <citation type="submission" date="2020-06" db="EMBL/GenBank/DDBJ databases">
        <title>Insight into the genomes of haloalkaliphilic bacilli from Kenyan soda lakes.</title>
        <authorList>
            <person name="Mwirichia R."/>
            <person name="Villamizar G.C."/>
            <person name="Poehlein A."/>
            <person name="Mugweru J."/>
            <person name="Kipnyargis A."/>
            <person name="Kiplimo D."/>
            <person name="Orwa P."/>
            <person name="Daniel R."/>
        </authorList>
    </citation>
    <scope>NUCLEOTIDE SEQUENCE</scope>
    <source>
        <strain evidence="2">B1096_S55</strain>
    </source>
</reference>
<dbReference type="Proteomes" id="UP001057753">
    <property type="component" value="Unassembled WGS sequence"/>
</dbReference>
<protein>
    <submittedName>
        <fullName evidence="2">Stage II sporulation protein R</fullName>
    </submittedName>
</protein>
<keyword evidence="1" id="KW-0472">Membrane</keyword>
<dbReference type="RefSeq" id="WP_257822978.1">
    <property type="nucleotide sequence ID" value="NZ_JABXYM010000002.1"/>
</dbReference>
<dbReference type="Pfam" id="PF09551">
    <property type="entry name" value="Spore_II_R"/>
    <property type="match status" value="1"/>
</dbReference>
<accession>A0A9Q4B5L4</accession>
<dbReference type="NCBIfam" id="TIGR02837">
    <property type="entry name" value="spore_II_R"/>
    <property type="match status" value="1"/>
</dbReference>
<dbReference type="AlphaFoldDB" id="A0A9Q4B5L4"/>